<evidence type="ECO:0000313" key="6">
    <source>
        <dbReference type="Proteomes" id="UP001318321"/>
    </source>
</evidence>
<sequence length="179" mass="20093">MTPLSIRMRRPPSLVPEVRARLAKLLDDAEAALTNDQEAARASLAQALCLLTQATENPLPEPSLHGGLVGWQIKRVLAFVDAHLDTTIHVKEMAAEAHLSLSHFSHAFKLTFGEPPLAYVTRRRLARACELMLAGDAPLSWIAHECGFYDQPHFTRHFHRRLGMTPQNWRRLHSQGPVD</sequence>
<keyword evidence="6" id="KW-1185">Reference proteome</keyword>
<evidence type="ECO:0000259" key="4">
    <source>
        <dbReference type="PROSITE" id="PS01124"/>
    </source>
</evidence>
<evidence type="ECO:0000313" key="5">
    <source>
        <dbReference type="EMBL" id="NIC05626.1"/>
    </source>
</evidence>
<dbReference type="RefSeq" id="WP_167113361.1">
    <property type="nucleotide sequence ID" value="NZ_JAAQTO010000023.1"/>
</dbReference>
<proteinExistence type="predicted"/>
<evidence type="ECO:0000256" key="3">
    <source>
        <dbReference type="ARBA" id="ARBA00023163"/>
    </source>
</evidence>
<dbReference type="Pfam" id="PF12833">
    <property type="entry name" value="HTH_18"/>
    <property type="match status" value="1"/>
</dbReference>
<gene>
    <name evidence="5" type="ORF">HBJ55_09325</name>
</gene>
<dbReference type="SMART" id="SM00342">
    <property type="entry name" value="HTH_ARAC"/>
    <property type="match status" value="1"/>
</dbReference>
<organism evidence="5 6">
    <name type="scientific">Billgrantia bachuensis</name>
    <dbReference type="NCBI Taxonomy" id="2717286"/>
    <lineage>
        <taxon>Bacteria</taxon>
        <taxon>Pseudomonadati</taxon>
        <taxon>Pseudomonadota</taxon>
        <taxon>Gammaproteobacteria</taxon>
        <taxon>Oceanospirillales</taxon>
        <taxon>Halomonadaceae</taxon>
        <taxon>Billgrantia</taxon>
    </lineage>
</organism>
<protein>
    <submittedName>
        <fullName evidence="5">Helix-turn-helix transcriptional regulator</fullName>
    </submittedName>
</protein>
<dbReference type="InterPro" id="IPR050204">
    <property type="entry name" value="AraC_XylS_family_regulators"/>
</dbReference>
<evidence type="ECO:0000256" key="2">
    <source>
        <dbReference type="ARBA" id="ARBA00023125"/>
    </source>
</evidence>
<dbReference type="Gene3D" id="1.10.10.60">
    <property type="entry name" value="Homeodomain-like"/>
    <property type="match status" value="1"/>
</dbReference>
<dbReference type="SUPFAM" id="SSF46689">
    <property type="entry name" value="Homeodomain-like"/>
    <property type="match status" value="2"/>
</dbReference>
<dbReference type="InterPro" id="IPR018060">
    <property type="entry name" value="HTH_AraC"/>
</dbReference>
<dbReference type="PANTHER" id="PTHR46796">
    <property type="entry name" value="HTH-TYPE TRANSCRIPTIONAL ACTIVATOR RHAS-RELATED"/>
    <property type="match status" value="1"/>
</dbReference>
<keyword evidence="2" id="KW-0238">DNA-binding</keyword>
<dbReference type="Proteomes" id="UP001318321">
    <property type="component" value="Unassembled WGS sequence"/>
</dbReference>
<dbReference type="PROSITE" id="PS01124">
    <property type="entry name" value="HTH_ARAC_FAMILY_2"/>
    <property type="match status" value="1"/>
</dbReference>
<dbReference type="InterPro" id="IPR009057">
    <property type="entry name" value="Homeodomain-like_sf"/>
</dbReference>
<keyword evidence="1" id="KW-0805">Transcription regulation</keyword>
<accession>A0ABX0PST2</accession>
<evidence type="ECO:0000256" key="1">
    <source>
        <dbReference type="ARBA" id="ARBA00023015"/>
    </source>
</evidence>
<dbReference type="EMBL" id="JAAQTO010000023">
    <property type="protein sequence ID" value="NIC05626.1"/>
    <property type="molecule type" value="Genomic_DNA"/>
</dbReference>
<comment type="caution">
    <text evidence="5">The sequence shown here is derived from an EMBL/GenBank/DDBJ whole genome shotgun (WGS) entry which is preliminary data.</text>
</comment>
<reference evidence="5 6" key="1">
    <citation type="submission" date="2020-03" db="EMBL/GenBank/DDBJ databases">
        <title>Identification of Halomonas strains.</title>
        <authorList>
            <person name="Xiao Z."/>
            <person name="Dong F."/>
            <person name="Wang Z."/>
            <person name="Zhao J.-Y."/>
        </authorList>
    </citation>
    <scope>NUCLEOTIDE SEQUENCE [LARGE SCALE GENOMIC DNA]</scope>
    <source>
        <strain evidence="5 6">DX6</strain>
    </source>
</reference>
<feature type="domain" description="HTH araC/xylS-type" evidence="4">
    <location>
        <begin position="74"/>
        <end position="172"/>
    </location>
</feature>
<keyword evidence="3" id="KW-0804">Transcription</keyword>
<name>A0ABX0PST2_9GAMM</name>